<dbReference type="PROSITE" id="PS51257">
    <property type="entry name" value="PROKAR_LIPOPROTEIN"/>
    <property type="match status" value="1"/>
</dbReference>
<accession>A0ABD5Z5H4</accession>
<evidence type="ECO:0000313" key="2">
    <source>
        <dbReference type="Proteomes" id="UP001596447"/>
    </source>
</evidence>
<sequence>MTRHRFGRVAVAFVCLVLLAGCAGVAPPTDRDDPTGNDVRVSVSSDADRAYVLTVGVAPANHTGFAVELANGTVREYPDVANVEALPDAVVSRTVSVRPFGDAVQTRTFRWDGPQGATVVFRDVPRNATVYYSVGYPRGDEPMRTVGLLTCGPAATMADVSIRVDAEGYISVGNHCLSD</sequence>
<dbReference type="AlphaFoldDB" id="A0ABD5Z5H4"/>
<gene>
    <name evidence="1" type="ORF">ACFQJ9_13365</name>
</gene>
<dbReference type="Proteomes" id="UP001596447">
    <property type="component" value="Unassembled WGS sequence"/>
</dbReference>
<reference evidence="1 2" key="1">
    <citation type="journal article" date="2019" name="Int. J. Syst. Evol. Microbiol.">
        <title>The Global Catalogue of Microorganisms (GCM) 10K type strain sequencing project: providing services to taxonomists for standard genome sequencing and annotation.</title>
        <authorList>
            <consortium name="The Broad Institute Genomics Platform"/>
            <consortium name="The Broad Institute Genome Sequencing Center for Infectious Disease"/>
            <person name="Wu L."/>
            <person name="Ma J."/>
        </authorList>
    </citation>
    <scope>NUCLEOTIDE SEQUENCE [LARGE SCALE GENOMIC DNA]</scope>
    <source>
        <strain evidence="1 2">XZGYJ-43</strain>
    </source>
</reference>
<organism evidence="1 2">
    <name type="scientific">Halospeciosus flavus</name>
    <dbReference type="NCBI Taxonomy" id="3032283"/>
    <lineage>
        <taxon>Archaea</taxon>
        <taxon>Methanobacteriati</taxon>
        <taxon>Methanobacteriota</taxon>
        <taxon>Stenosarchaea group</taxon>
        <taxon>Halobacteria</taxon>
        <taxon>Halobacteriales</taxon>
        <taxon>Halobacteriaceae</taxon>
        <taxon>Halospeciosus</taxon>
    </lineage>
</organism>
<comment type="caution">
    <text evidence="1">The sequence shown here is derived from an EMBL/GenBank/DDBJ whole genome shotgun (WGS) entry which is preliminary data.</text>
</comment>
<dbReference type="InterPro" id="IPR058994">
    <property type="entry name" value="Ig-containing_halobact"/>
</dbReference>
<keyword evidence="2" id="KW-1185">Reference proteome</keyword>
<name>A0ABD5Z5H4_9EURY</name>
<dbReference type="Pfam" id="PF26515">
    <property type="entry name" value="Ig_halo_2"/>
    <property type="match status" value="1"/>
</dbReference>
<dbReference type="EMBL" id="JBHTAR010000011">
    <property type="protein sequence ID" value="MFC7200388.1"/>
    <property type="molecule type" value="Genomic_DNA"/>
</dbReference>
<dbReference type="RefSeq" id="WP_279527169.1">
    <property type="nucleotide sequence ID" value="NZ_CP122312.1"/>
</dbReference>
<protein>
    <submittedName>
        <fullName evidence="1">Uncharacterized protein</fullName>
    </submittedName>
</protein>
<proteinExistence type="predicted"/>
<evidence type="ECO:0000313" key="1">
    <source>
        <dbReference type="EMBL" id="MFC7200388.1"/>
    </source>
</evidence>